<dbReference type="SUPFAM" id="SSF56235">
    <property type="entry name" value="N-terminal nucleophile aminohydrolases (Ntn hydrolases)"/>
    <property type="match status" value="1"/>
</dbReference>
<protein>
    <submittedName>
        <fullName evidence="2">OLC1v1037057C1</fullName>
    </submittedName>
</protein>
<gene>
    <name evidence="2" type="ORF">OLC1_LOCUS10031</name>
</gene>
<evidence type="ECO:0000313" key="2">
    <source>
        <dbReference type="EMBL" id="CAI9100127.1"/>
    </source>
</evidence>
<evidence type="ECO:0000313" key="3">
    <source>
        <dbReference type="Proteomes" id="UP001161247"/>
    </source>
</evidence>
<reference evidence="2" key="1">
    <citation type="submission" date="2023-03" db="EMBL/GenBank/DDBJ databases">
        <authorList>
            <person name="Julca I."/>
        </authorList>
    </citation>
    <scope>NUCLEOTIDE SEQUENCE</scope>
</reference>
<accession>A0AAV1D018</accession>
<name>A0AAV1D018_OLDCO</name>
<sequence>MASGSRRAKQGTSMYYGSRQSDTFFRPPPGHHSDYLLEEVLNSDISARLNAQGPPLRVYSPPPFPLSGFPPNNPFPRRRRQQIGGSPLTYQIVPWPNYDYFPRVAHGGKVVQSPVGGHPRTVHDFSYPEDNGPSVVALLLREGVLVVVNHYQTGPDSPQLLCSLSPRIVATISGGELPDCQKLLQDLQAMCNDHEREKGGEISLQDALCLMTRTLASRPEVGLIAGWDDTKDCPALYRVDGFKGLMKGEIIATGTGFRRIYGTLNLNAMFSMSNEGPLKSWLKGFLHNELSHKNYGSWSCWAVDEATKFALRCTCYVAADIEGTGDFISVYHVGRHGLDHVRSGEPIKEVLQTIGVDMPKRIEYTRVPPPAYLPKLPPLPHFLLKQLQIRQI</sequence>
<dbReference type="EMBL" id="OX459120">
    <property type="protein sequence ID" value="CAI9100127.1"/>
    <property type="molecule type" value="Genomic_DNA"/>
</dbReference>
<dbReference type="Proteomes" id="UP001161247">
    <property type="component" value="Chromosome 3"/>
</dbReference>
<dbReference type="Gene3D" id="3.60.20.10">
    <property type="entry name" value="Glutamine Phosphoribosylpyrophosphate, subunit 1, domain 1"/>
    <property type="match status" value="1"/>
</dbReference>
<organism evidence="2 3">
    <name type="scientific">Oldenlandia corymbosa var. corymbosa</name>
    <dbReference type="NCBI Taxonomy" id="529605"/>
    <lineage>
        <taxon>Eukaryota</taxon>
        <taxon>Viridiplantae</taxon>
        <taxon>Streptophyta</taxon>
        <taxon>Embryophyta</taxon>
        <taxon>Tracheophyta</taxon>
        <taxon>Spermatophyta</taxon>
        <taxon>Magnoliopsida</taxon>
        <taxon>eudicotyledons</taxon>
        <taxon>Gunneridae</taxon>
        <taxon>Pentapetalae</taxon>
        <taxon>asterids</taxon>
        <taxon>lamiids</taxon>
        <taxon>Gentianales</taxon>
        <taxon>Rubiaceae</taxon>
        <taxon>Rubioideae</taxon>
        <taxon>Spermacoceae</taxon>
        <taxon>Hedyotis-Oldenlandia complex</taxon>
        <taxon>Oldenlandia</taxon>
    </lineage>
</organism>
<dbReference type="InterPro" id="IPR029055">
    <property type="entry name" value="Ntn_hydrolases_N"/>
</dbReference>
<proteinExistence type="predicted"/>
<dbReference type="InterPro" id="IPR001353">
    <property type="entry name" value="Proteasome_sua/b"/>
</dbReference>
<evidence type="ECO:0000256" key="1">
    <source>
        <dbReference type="SAM" id="MobiDB-lite"/>
    </source>
</evidence>
<dbReference type="GO" id="GO:0051603">
    <property type="term" value="P:proteolysis involved in protein catabolic process"/>
    <property type="evidence" value="ECO:0007669"/>
    <property type="project" value="InterPro"/>
</dbReference>
<dbReference type="GO" id="GO:0005839">
    <property type="term" value="C:proteasome core complex"/>
    <property type="evidence" value="ECO:0007669"/>
    <property type="project" value="InterPro"/>
</dbReference>
<feature type="compositionally biased region" description="Polar residues" evidence="1">
    <location>
        <begin position="10"/>
        <end position="23"/>
    </location>
</feature>
<feature type="region of interest" description="Disordered" evidence="1">
    <location>
        <begin position="1"/>
        <end position="30"/>
    </location>
</feature>
<dbReference type="AlphaFoldDB" id="A0AAV1D018"/>
<keyword evidence="3" id="KW-1185">Reference proteome</keyword>
<dbReference type="Pfam" id="PF00227">
    <property type="entry name" value="Proteasome"/>
    <property type="match status" value="1"/>
</dbReference>